<evidence type="ECO:0000313" key="2">
    <source>
        <dbReference type="Proteomes" id="UP000193484"/>
    </source>
</evidence>
<organism evidence="1 2">
    <name type="scientific">Mycolicibacterium fallax</name>
    <name type="common">Mycobacterium fallax</name>
    <dbReference type="NCBI Taxonomy" id="1793"/>
    <lineage>
        <taxon>Bacteria</taxon>
        <taxon>Bacillati</taxon>
        <taxon>Actinomycetota</taxon>
        <taxon>Actinomycetes</taxon>
        <taxon>Mycobacteriales</taxon>
        <taxon>Mycobacteriaceae</taxon>
        <taxon>Mycolicibacterium</taxon>
    </lineage>
</organism>
<name>A0A1X1RDE2_MYCFA</name>
<proteinExistence type="predicted"/>
<protein>
    <submittedName>
        <fullName evidence="1">Uncharacterized protein</fullName>
    </submittedName>
</protein>
<accession>A0A1X1RDE2</accession>
<dbReference type="EMBL" id="LQOJ01000038">
    <property type="protein sequence ID" value="ORV03346.1"/>
    <property type="molecule type" value="Genomic_DNA"/>
</dbReference>
<dbReference type="Proteomes" id="UP000193484">
    <property type="component" value="Unassembled WGS sequence"/>
</dbReference>
<reference evidence="1 2" key="1">
    <citation type="submission" date="2016-01" db="EMBL/GenBank/DDBJ databases">
        <title>The new phylogeny of the genus Mycobacterium.</title>
        <authorList>
            <person name="Tarcisio F."/>
            <person name="Conor M."/>
            <person name="Antonella G."/>
            <person name="Elisabetta G."/>
            <person name="Giulia F.S."/>
            <person name="Sara T."/>
            <person name="Anna F."/>
            <person name="Clotilde B."/>
            <person name="Roberto B."/>
            <person name="Veronica D.S."/>
            <person name="Fabio R."/>
            <person name="Monica P."/>
            <person name="Olivier J."/>
            <person name="Enrico T."/>
            <person name="Nicola S."/>
        </authorList>
    </citation>
    <scope>NUCLEOTIDE SEQUENCE [LARGE SCALE GENOMIC DNA]</scope>
    <source>
        <strain evidence="1 2">DSM 44179</strain>
    </source>
</reference>
<evidence type="ECO:0000313" key="1">
    <source>
        <dbReference type="EMBL" id="ORV03346.1"/>
    </source>
</evidence>
<sequence>MVTAAGIIRASAGLMLVAGLAGCSPQPADNAPGDDAQTATFDGAYTLELGALQAAGSGSDELGPDPLTMTVMVRSDCRDGCVASATVVDPPPELSLPEVRLDYTGKHWLGVSINQATCGDQPTEEFKTLTLHPAENGGFTGTYRSLTASNNGCNADRSVTLTRTGDVDPAIAVLEPDRMPARVPNRAEGMSGRYRVLVTDTATGETEPPMERKVRTYCVPTGERCVTLLTAENR</sequence>
<dbReference type="OrthoDB" id="4677256at2"/>
<comment type="caution">
    <text evidence="1">The sequence shown here is derived from an EMBL/GenBank/DDBJ whole genome shotgun (WGS) entry which is preliminary data.</text>
</comment>
<dbReference type="AlphaFoldDB" id="A0A1X1RDE2"/>
<gene>
    <name evidence="1" type="ORF">AWC04_10560</name>
</gene>
<dbReference type="RefSeq" id="WP_085095855.1">
    <property type="nucleotide sequence ID" value="NZ_AP022603.1"/>
</dbReference>
<keyword evidence="2" id="KW-1185">Reference proteome</keyword>
<dbReference type="STRING" id="1793.AWC04_10560"/>